<feature type="compositionally biased region" description="Polar residues" evidence="1">
    <location>
        <begin position="8"/>
        <end position="19"/>
    </location>
</feature>
<dbReference type="SUPFAM" id="SSF46934">
    <property type="entry name" value="UBA-like"/>
    <property type="match status" value="1"/>
</dbReference>
<proteinExistence type="predicted"/>
<feature type="compositionally biased region" description="Polar residues" evidence="1">
    <location>
        <begin position="65"/>
        <end position="76"/>
    </location>
</feature>
<keyword evidence="3" id="KW-1185">Reference proteome</keyword>
<dbReference type="InterPro" id="IPR009060">
    <property type="entry name" value="UBA-like_sf"/>
</dbReference>
<comment type="caution">
    <text evidence="2">The sequence shown here is derived from an EMBL/GenBank/DDBJ whole genome shotgun (WGS) entry which is preliminary data.</text>
</comment>
<dbReference type="PANTHER" id="PTHR15960">
    <property type="entry name" value="LD44032P"/>
    <property type="match status" value="1"/>
</dbReference>
<dbReference type="Proteomes" id="UP001604336">
    <property type="component" value="Unassembled WGS sequence"/>
</dbReference>
<organism evidence="2 3">
    <name type="scientific">Abeliophyllum distichum</name>
    <dbReference type="NCBI Taxonomy" id="126358"/>
    <lineage>
        <taxon>Eukaryota</taxon>
        <taxon>Viridiplantae</taxon>
        <taxon>Streptophyta</taxon>
        <taxon>Embryophyta</taxon>
        <taxon>Tracheophyta</taxon>
        <taxon>Spermatophyta</taxon>
        <taxon>Magnoliopsida</taxon>
        <taxon>eudicotyledons</taxon>
        <taxon>Gunneridae</taxon>
        <taxon>Pentapetalae</taxon>
        <taxon>asterids</taxon>
        <taxon>lamiids</taxon>
        <taxon>Lamiales</taxon>
        <taxon>Oleaceae</taxon>
        <taxon>Forsythieae</taxon>
        <taxon>Abeliophyllum</taxon>
    </lineage>
</organism>
<dbReference type="InterPro" id="IPR038870">
    <property type="entry name" value="UBAP1"/>
</dbReference>
<dbReference type="AlphaFoldDB" id="A0ABD1UQR0"/>
<feature type="compositionally biased region" description="Low complexity" evidence="1">
    <location>
        <begin position="22"/>
        <end position="32"/>
    </location>
</feature>
<gene>
    <name evidence="2" type="ORF">Adt_12439</name>
</gene>
<keyword evidence="2" id="KW-0648">Protein biosynthesis</keyword>
<evidence type="ECO:0000313" key="3">
    <source>
        <dbReference type="Proteomes" id="UP001604336"/>
    </source>
</evidence>
<dbReference type="InterPro" id="IPR042575">
    <property type="entry name" value="UBAP1_C"/>
</dbReference>
<feature type="region of interest" description="Disordered" evidence="1">
    <location>
        <begin position="1"/>
        <end position="76"/>
    </location>
</feature>
<reference evidence="3" key="1">
    <citation type="submission" date="2024-07" db="EMBL/GenBank/DDBJ databases">
        <title>Two chromosome-level genome assemblies of Korean endemic species Abeliophyllum distichum and Forsythia ovata (Oleaceae).</title>
        <authorList>
            <person name="Jang H."/>
        </authorList>
    </citation>
    <scope>NUCLEOTIDE SEQUENCE [LARGE SCALE GENOMIC DNA]</scope>
</reference>
<dbReference type="EMBL" id="JBFOLK010000003">
    <property type="protein sequence ID" value="KAL2527385.1"/>
    <property type="molecule type" value="Genomic_DNA"/>
</dbReference>
<dbReference type="GO" id="GO:0003746">
    <property type="term" value="F:translation elongation factor activity"/>
    <property type="evidence" value="ECO:0007669"/>
    <property type="project" value="UniProtKB-KW"/>
</dbReference>
<dbReference type="Gene3D" id="1.20.120.1920">
    <property type="entry name" value="UBAP1 SOUBA domain"/>
    <property type="match status" value="1"/>
</dbReference>
<sequence length="224" mass="24034">MEYDFRTGTGQSYDQTYTRPTAGAGAAASSSAHPPYGKPSSLYPKVGGGGGGANSATPSVPGRNHQFQHAPPSTSGIGIRVAIKPEYRITPPPQLSPHVGEIPRSNFHFDFEFEKILLAEAVKENPNWSRLGLETIPPKPMESKSYNPSADHMVSKYIASGLNRDAVPIAVANYGDNAAKVKEFVNGYTLLREMGFSSNSVADALFMYENDTDKALAHFLNGAA</sequence>
<evidence type="ECO:0000256" key="1">
    <source>
        <dbReference type="SAM" id="MobiDB-lite"/>
    </source>
</evidence>
<dbReference type="PANTHER" id="PTHR15960:SF5">
    <property type="entry name" value="LD44032P"/>
    <property type="match status" value="1"/>
</dbReference>
<name>A0ABD1UQR0_9LAMI</name>
<accession>A0ABD1UQR0</accession>
<keyword evidence="2" id="KW-0251">Elongation factor</keyword>
<evidence type="ECO:0000313" key="2">
    <source>
        <dbReference type="EMBL" id="KAL2527385.1"/>
    </source>
</evidence>
<protein>
    <submittedName>
        <fullName evidence="2">Ubiquitin-associated/translation elongation factor EF1B protein</fullName>
    </submittedName>
</protein>
<dbReference type="FunFam" id="1.20.120.1920:FF:000003">
    <property type="entry name" value="Ubiquitin-associated/translation elongation factor EF1B protein"/>
    <property type="match status" value="1"/>
</dbReference>